<protein>
    <submittedName>
        <fullName evidence="7">AI-2E family transporter</fullName>
    </submittedName>
</protein>
<keyword evidence="4 6" id="KW-1133">Transmembrane helix</keyword>
<evidence type="ECO:0000256" key="1">
    <source>
        <dbReference type="ARBA" id="ARBA00004141"/>
    </source>
</evidence>
<evidence type="ECO:0000313" key="8">
    <source>
        <dbReference type="Proteomes" id="UP000632063"/>
    </source>
</evidence>
<keyword evidence="5 6" id="KW-0472">Membrane</keyword>
<evidence type="ECO:0000313" key="7">
    <source>
        <dbReference type="EMBL" id="MBD8892870.1"/>
    </source>
</evidence>
<gene>
    <name evidence="7" type="ORF">IG616_15110</name>
</gene>
<comment type="subcellular location">
    <subcellularLocation>
        <location evidence="1">Membrane</location>
        <topology evidence="1">Multi-pass membrane protein</topology>
    </subcellularLocation>
</comment>
<organism evidence="7 8">
    <name type="scientific">Roseibium litorale</name>
    <dbReference type="NCBI Taxonomy" id="2803841"/>
    <lineage>
        <taxon>Bacteria</taxon>
        <taxon>Pseudomonadati</taxon>
        <taxon>Pseudomonadota</taxon>
        <taxon>Alphaproteobacteria</taxon>
        <taxon>Hyphomicrobiales</taxon>
        <taxon>Stappiaceae</taxon>
        <taxon>Roseibium</taxon>
    </lineage>
</organism>
<evidence type="ECO:0000256" key="6">
    <source>
        <dbReference type="SAM" id="Phobius"/>
    </source>
</evidence>
<name>A0ABR9CR37_9HYPH</name>
<sequence>MHHPKSLIVARPTQIHPVRAHLGTVASLATILMGIGTIALILVHAQAILAPVALAVVIGLMFGPLADRIERLGISSWLSGAIVLAVFLTLISLAITGFAVPLSDWISKIPLIWKRVQVELANWQGVIKSVGALQDQIRSLAGADAAMSVKLDDSTSVSDVALLAPAIVGQLGIFLASLYFFISTRHDIRVSILTLCMSRKQRWRAAHIFRDVEHYVSHYLLQITGINLLLGAALSLMLWLAGVPSALMWGLLACTLNYVIYIGPAVMVAVMLGVGLATANTSLGIFIPPAIYLGLNILESQVVTPHVLGRSMEINPFIIFLSLVFWIWIWGPIGGFIAVPSLLVIMTALKNIRHMMY</sequence>
<dbReference type="Pfam" id="PF01594">
    <property type="entry name" value="AI-2E_transport"/>
    <property type="match status" value="1"/>
</dbReference>
<comment type="similarity">
    <text evidence="2">Belongs to the autoinducer-2 exporter (AI-2E) (TC 2.A.86) family.</text>
</comment>
<dbReference type="PANTHER" id="PTHR21716:SF16">
    <property type="entry name" value="BLL1467 PROTEIN"/>
    <property type="match status" value="1"/>
</dbReference>
<feature type="transmembrane region" description="Helical" evidence="6">
    <location>
        <begin position="318"/>
        <end position="349"/>
    </location>
</feature>
<keyword evidence="8" id="KW-1185">Reference proteome</keyword>
<feature type="transmembrane region" description="Helical" evidence="6">
    <location>
        <begin position="247"/>
        <end position="272"/>
    </location>
</feature>
<evidence type="ECO:0000256" key="2">
    <source>
        <dbReference type="ARBA" id="ARBA00009773"/>
    </source>
</evidence>
<proteinExistence type="inferred from homology"/>
<dbReference type="EMBL" id="JACYXI010000009">
    <property type="protein sequence ID" value="MBD8892870.1"/>
    <property type="molecule type" value="Genomic_DNA"/>
</dbReference>
<feature type="transmembrane region" description="Helical" evidence="6">
    <location>
        <begin position="219"/>
        <end position="241"/>
    </location>
</feature>
<evidence type="ECO:0000256" key="3">
    <source>
        <dbReference type="ARBA" id="ARBA00022692"/>
    </source>
</evidence>
<dbReference type="InterPro" id="IPR002549">
    <property type="entry name" value="AI-2E-like"/>
</dbReference>
<feature type="transmembrane region" description="Helical" evidence="6">
    <location>
        <begin position="48"/>
        <end position="66"/>
    </location>
</feature>
<accession>A0ABR9CR37</accession>
<evidence type="ECO:0000256" key="5">
    <source>
        <dbReference type="ARBA" id="ARBA00023136"/>
    </source>
</evidence>
<dbReference type="Proteomes" id="UP000632063">
    <property type="component" value="Unassembled WGS sequence"/>
</dbReference>
<feature type="transmembrane region" description="Helical" evidence="6">
    <location>
        <begin position="160"/>
        <end position="182"/>
    </location>
</feature>
<feature type="transmembrane region" description="Helical" evidence="6">
    <location>
        <begin position="78"/>
        <end position="100"/>
    </location>
</feature>
<dbReference type="PANTHER" id="PTHR21716">
    <property type="entry name" value="TRANSMEMBRANE PROTEIN"/>
    <property type="match status" value="1"/>
</dbReference>
<reference evidence="8" key="1">
    <citation type="submission" date="2020-09" db="EMBL/GenBank/DDBJ databases">
        <title>The genome sequence of strain Labrenzia suaedae 4C16A.</title>
        <authorList>
            <person name="Liu Y."/>
        </authorList>
    </citation>
    <scope>NUCLEOTIDE SEQUENCE [LARGE SCALE GENOMIC DNA]</scope>
    <source>
        <strain evidence="8">4C16A</strain>
    </source>
</reference>
<keyword evidence="3 6" id="KW-0812">Transmembrane</keyword>
<comment type="caution">
    <text evidence="7">The sequence shown here is derived from an EMBL/GenBank/DDBJ whole genome shotgun (WGS) entry which is preliminary data.</text>
</comment>
<evidence type="ECO:0000256" key="4">
    <source>
        <dbReference type="ARBA" id="ARBA00022989"/>
    </source>
</evidence>
<feature type="transmembrane region" description="Helical" evidence="6">
    <location>
        <begin position="279"/>
        <end position="298"/>
    </location>
</feature>
<feature type="transmembrane region" description="Helical" evidence="6">
    <location>
        <begin position="20"/>
        <end position="42"/>
    </location>
</feature>
<reference evidence="7 8" key="2">
    <citation type="journal article" date="2021" name="Int. J. Syst. Evol. Microbiol.">
        <title>Roseibium litorale sp. nov., isolated from a tidal flat sediment and proposal for the reclassification of Labrenzia polysiphoniae as Roseibium polysiphoniae comb. nov.</title>
        <authorList>
            <person name="Liu Y."/>
            <person name="Pei T."/>
            <person name="Du J."/>
            <person name="Chao M."/>
            <person name="Deng M.R."/>
            <person name="Zhu H."/>
        </authorList>
    </citation>
    <scope>NUCLEOTIDE SEQUENCE [LARGE SCALE GENOMIC DNA]</scope>
    <source>
        <strain evidence="7 8">4C16A</strain>
    </source>
</reference>
<dbReference type="RefSeq" id="WP_192148984.1">
    <property type="nucleotide sequence ID" value="NZ_JACYXI010000009.1"/>
</dbReference>